<evidence type="ECO:0008006" key="4">
    <source>
        <dbReference type="Google" id="ProtNLM"/>
    </source>
</evidence>
<dbReference type="GO" id="GO:0039666">
    <property type="term" value="P:virion attachment to host cell pilus"/>
    <property type="evidence" value="ECO:0007669"/>
    <property type="project" value="UniProtKB-KW"/>
</dbReference>
<comment type="similarity">
    <text evidence="2">Belongs to the Leviviricetes maturation protein family.</text>
</comment>
<name>A0A1L3KIQ0_9VIRU</name>
<dbReference type="Pfam" id="PF03863">
    <property type="entry name" value="Phage_mat-A"/>
    <property type="match status" value="2"/>
</dbReference>
<evidence type="ECO:0000313" key="3">
    <source>
        <dbReference type="EMBL" id="APG77243.1"/>
    </source>
</evidence>
<protein>
    <recommendedName>
        <fullName evidence="4">Maturation protein</fullName>
    </recommendedName>
</protein>
<reference evidence="3" key="1">
    <citation type="journal article" date="2016" name="Nature">
        <title>Redefining the invertebrate RNA virosphere.</title>
        <authorList>
            <person name="Shi M."/>
            <person name="Lin X.D."/>
            <person name="Tian J.H."/>
            <person name="Chen L.J."/>
            <person name="Chen X."/>
            <person name="Li C.X."/>
            <person name="Qin X.C."/>
            <person name="Li J."/>
            <person name="Cao J.P."/>
            <person name="Eden J.S."/>
            <person name="Buchmann J."/>
            <person name="Wang W."/>
            <person name="Xu J."/>
            <person name="Holmes E.C."/>
            <person name="Zhang Y.Z."/>
        </authorList>
    </citation>
    <scope>NUCLEOTIDE SEQUENCE</scope>
    <source>
        <strain evidence="3">WHYY22609</strain>
    </source>
</reference>
<evidence type="ECO:0000256" key="2">
    <source>
        <dbReference type="ARBA" id="ARBA00035110"/>
    </source>
</evidence>
<dbReference type="InterPro" id="IPR005563">
    <property type="entry name" value="A_protein"/>
</dbReference>
<sequence>MVIYARNKGTPSTYASYSSQQGFVQKPVTARPLGYVAKGWKSNVVNKFAVTPTAYSVGPTLGAQDLAYATAYDRLTRSIRNGQAAALGITLVQWRQSLDMVATRTRQIASAANDIRKGNVVRALKTLKIVSTRKERTRFRKIHARHPSALWLELQFGWKPLYGDIKTAIDVMSRDIPVERKFGNSRVSFSGSRVVQNTSNVYWDEDWLGVSRWTFGADVVGINPNVYLAANLGLTNPAQVAWDAVPFSFVVDWFVPINKYLSAFDSRIGFTLDNAFHTHSVKAMSQQRFKTIKPVWEAGTKVRVATAWRVQRFLGAGSRPSLSSRIPPVDGSLWRAVTGVTLAVTSLSKLRLNLI</sequence>
<keyword evidence="1" id="KW-1160">Virus entry into host cell</keyword>
<dbReference type="EMBL" id="KX883594">
    <property type="protein sequence ID" value="APG77243.1"/>
    <property type="molecule type" value="Genomic_RNA"/>
</dbReference>
<organism evidence="3">
    <name type="scientific">Hubei levi-like virus 3</name>
    <dbReference type="NCBI Taxonomy" id="1922915"/>
    <lineage>
        <taxon>Viruses</taxon>
        <taxon>Riboviria</taxon>
    </lineage>
</organism>
<evidence type="ECO:0000256" key="1">
    <source>
        <dbReference type="ARBA" id="ARBA00023104"/>
    </source>
</evidence>
<keyword evidence="1" id="KW-0945">Host-virus interaction</keyword>
<keyword evidence="1" id="KW-0946">Virion</keyword>
<keyword evidence="1" id="KW-1175">Viral attachment to host cell pilus</keyword>
<accession>A0A1L3KIQ0</accession>
<keyword evidence="1" id="KW-1161">Viral attachment to host cell</keyword>
<proteinExistence type="inferred from homology"/>